<keyword evidence="1" id="KW-0812">Transmembrane</keyword>
<sequence length="74" mass="8097">MTKNYPTLPLASTHPTVLKAYAFLAHLLQDEPESPHPYIITAGFRRSSCSTADFMVIVTGVVIMDFVVSGVFVP</sequence>
<gene>
    <name evidence="2" type="ORF">DERYTH_LOCUS9890</name>
</gene>
<feature type="transmembrane region" description="Helical" evidence="1">
    <location>
        <begin position="54"/>
        <end position="73"/>
    </location>
</feature>
<feature type="non-terminal residue" evidence="2">
    <location>
        <position position="74"/>
    </location>
</feature>
<evidence type="ECO:0000256" key="1">
    <source>
        <dbReference type="SAM" id="Phobius"/>
    </source>
</evidence>
<dbReference type="Proteomes" id="UP000789405">
    <property type="component" value="Unassembled WGS sequence"/>
</dbReference>
<keyword evidence="3" id="KW-1185">Reference proteome</keyword>
<keyword evidence="1" id="KW-1133">Transmembrane helix</keyword>
<protein>
    <submittedName>
        <fullName evidence="2">18333_t:CDS:1</fullName>
    </submittedName>
</protein>
<dbReference type="EMBL" id="CAJVPY010005544">
    <property type="protein sequence ID" value="CAG8645441.1"/>
    <property type="molecule type" value="Genomic_DNA"/>
</dbReference>
<evidence type="ECO:0000313" key="3">
    <source>
        <dbReference type="Proteomes" id="UP000789405"/>
    </source>
</evidence>
<reference evidence="2" key="1">
    <citation type="submission" date="2021-06" db="EMBL/GenBank/DDBJ databases">
        <authorList>
            <person name="Kallberg Y."/>
            <person name="Tangrot J."/>
            <person name="Rosling A."/>
        </authorList>
    </citation>
    <scope>NUCLEOTIDE SEQUENCE</scope>
    <source>
        <strain evidence="2">MA453B</strain>
    </source>
</reference>
<comment type="caution">
    <text evidence="2">The sequence shown here is derived from an EMBL/GenBank/DDBJ whole genome shotgun (WGS) entry which is preliminary data.</text>
</comment>
<proteinExistence type="predicted"/>
<keyword evidence="1" id="KW-0472">Membrane</keyword>
<accession>A0A9N9DRK2</accession>
<name>A0A9N9DRK2_9GLOM</name>
<dbReference type="AlphaFoldDB" id="A0A9N9DRK2"/>
<dbReference type="OrthoDB" id="2156052at2759"/>
<organism evidence="2 3">
    <name type="scientific">Dentiscutata erythropus</name>
    <dbReference type="NCBI Taxonomy" id="1348616"/>
    <lineage>
        <taxon>Eukaryota</taxon>
        <taxon>Fungi</taxon>
        <taxon>Fungi incertae sedis</taxon>
        <taxon>Mucoromycota</taxon>
        <taxon>Glomeromycotina</taxon>
        <taxon>Glomeromycetes</taxon>
        <taxon>Diversisporales</taxon>
        <taxon>Gigasporaceae</taxon>
        <taxon>Dentiscutata</taxon>
    </lineage>
</organism>
<evidence type="ECO:0000313" key="2">
    <source>
        <dbReference type="EMBL" id="CAG8645441.1"/>
    </source>
</evidence>